<dbReference type="PRINTS" id="PR00080">
    <property type="entry name" value="SDRFAMILY"/>
</dbReference>
<dbReference type="GO" id="GO:0005811">
    <property type="term" value="C:lipid droplet"/>
    <property type="evidence" value="ECO:0007669"/>
    <property type="project" value="TreeGrafter"/>
</dbReference>
<evidence type="ECO:0000256" key="1">
    <source>
        <dbReference type="RuleBase" id="RU000363"/>
    </source>
</evidence>
<accession>A0A310SLE3</accession>
<evidence type="ECO:0000313" key="2">
    <source>
        <dbReference type="EMBL" id="OAD54369.1"/>
    </source>
</evidence>
<dbReference type="PANTHER" id="PTHR24322">
    <property type="entry name" value="PKSB"/>
    <property type="match status" value="1"/>
</dbReference>
<dbReference type="CDD" id="cd05339">
    <property type="entry name" value="17beta-HSDXI-like_SDR_c"/>
    <property type="match status" value="1"/>
</dbReference>
<keyword evidence="3" id="KW-1185">Reference proteome</keyword>
<proteinExistence type="inferred from homology"/>
<dbReference type="Pfam" id="PF00106">
    <property type="entry name" value="adh_short"/>
    <property type="match status" value="1"/>
</dbReference>
<name>A0A310SLE3_9HYME</name>
<dbReference type="AlphaFoldDB" id="A0A310SLE3"/>
<dbReference type="PRINTS" id="PR00081">
    <property type="entry name" value="GDHRDH"/>
</dbReference>
<dbReference type="SUPFAM" id="SSF82185">
    <property type="entry name" value="Histone H3 K4-specific methyltransferase SET7/9 N-terminal domain"/>
    <property type="match status" value="1"/>
</dbReference>
<dbReference type="Gene3D" id="3.40.50.720">
    <property type="entry name" value="NAD(P)-binding Rossmann-like Domain"/>
    <property type="match status" value="1"/>
</dbReference>
<dbReference type="Gene3D" id="2.20.110.10">
    <property type="entry name" value="Histone H3 K4-specific methyltransferase SET7/9 N-terminal domain"/>
    <property type="match status" value="1"/>
</dbReference>
<sequence length="392" mass="44749">MKKQSASKTGEINNSEIINQNIQPKVGKFMFCNGDVYDGEYKINRDRFFLVKQGKGTYITDNFDVYHGEWDEDTFANTDIHIKYNNDAQYRGRIDSNGMMNGLGTYIFPDGSSIEAIWFNNMPSINIIYKEPLGFAWIVDDVSANETARLENTVQEIRRNGGKCWGYYCDITSREEVYRLAKTVQIEVTLLINNAGYVYGKTLWELPDVEIERTYKVNILSHYWITKAFVRDMMKNNHGHIVTVASVAGLLGTYNCTDYSATKFAAIGYHESLFTELKAHGYDGIHATLVCPYFINTGMFYGVRPRLISMLEPEYVAEEVVSGILVNQVIIVLPGSVRYLLPLKSLLPAKLCWALMYHIIRGPQSMMMFKGREEMPILKNNNNVTLIPQKAM</sequence>
<protein>
    <submittedName>
        <fullName evidence="2">Retinol dehydrogenase 10-B</fullName>
    </submittedName>
</protein>
<gene>
    <name evidence="2" type="ORF">WN48_08083</name>
</gene>
<dbReference type="EMBL" id="KQ764881">
    <property type="protein sequence ID" value="OAD54369.1"/>
    <property type="molecule type" value="Genomic_DNA"/>
</dbReference>
<evidence type="ECO:0000313" key="3">
    <source>
        <dbReference type="Proteomes" id="UP000250275"/>
    </source>
</evidence>
<dbReference type="InterPro" id="IPR002347">
    <property type="entry name" value="SDR_fam"/>
</dbReference>
<dbReference type="SUPFAM" id="SSF51735">
    <property type="entry name" value="NAD(P)-binding Rossmann-fold domains"/>
    <property type="match status" value="1"/>
</dbReference>
<dbReference type="InterPro" id="IPR036291">
    <property type="entry name" value="NAD(P)-bd_dom_sf"/>
</dbReference>
<dbReference type="Proteomes" id="UP000250275">
    <property type="component" value="Unassembled WGS sequence"/>
</dbReference>
<dbReference type="PANTHER" id="PTHR24322:SF729">
    <property type="entry name" value="MIP05442P"/>
    <property type="match status" value="1"/>
</dbReference>
<reference evidence="2 3" key="1">
    <citation type="submission" date="2015-07" db="EMBL/GenBank/DDBJ databases">
        <title>The genome of Eufriesea mexicana.</title>
        <authorList>
            <person name="Pan H."/>
            <person name="Kapheim K."/>
        </authorList>
    </citation>
    <scope>NUCLEOTIDE SEQUENCE [LARGE SCALE GENOMIC DNA]</scope>
    <source>
        <strain evidence="2">0111107269</strain>
        <tissue evidence="2">Whole body</tissue>
    </source>
</reference>
<dbReference type="OrthoDB" id="10253736at2759"/>
<dbReference type="GO" id="GO:0016616">
    <property type="term" value="F:oxidoreductase activity, acting on the CH-OH group of donors, NAD or NADP as acceptor"/>
    <property type="evidence" value="ECO:0007669"/>
    <property type="project" value="TreeGrafter"/>
</dbReference>
<comment type="similarity">
    <text evidence="1">Belongs to the short-chain dehydrogenases/reductases (SDR) family.</text>
</comment>
<organism evidence="2 3">
    <name type="scientific">Eufriesea mexicana</name>
    <dbReference type="NCBI Taxonomy" id="516756"/>
    <lineage>
        <taxon>Eukaryota</taxon>
        <taxon>Metazoa</taxon>
        <taxon>Ecdysozoa</taxon>
        <taxon>Arthropoda</taxon>
        <taxon>Hexapoda</taxon>
        <taxon>Insecta</taxon>
        <taxon>Pterygota</taxon>
        <taxon>Neoptera</taxon>
        <taxon>Endopterygota</taxon>
        <taxon>Hymenoptera</taxon>
        <taxon>Apocrita</taxon>
        <taxon>Aculeata</taxon>
        <taxon>Apoidea</taxon>
        <taxon>Anthophila</taxon>
        <taxon>Apidae</taxon>
        <taxon>Eufriesea</taxon>
    </lineage>
</organism>